<evidence type="ECO:0000256" key="6">
    <source>
        <dbReference type="HAMAP-Rule" id="MF_01974"/>
    </source>
</evidence>
<dbReference type="GO" id="GO:0070006">
    <property type="term" value="F:metalloaminopeptidase activity"/>
    <property type="evidence" value="ECO:0007669"/>
    <property type="project" value="UniProtKB-UniRule"/>
</dbReference>
<evidence type="ECO:0000256" key="1">
    <source>
        <dbReference type="ARBA" id="ARBA00002521"/>
    </source>
</evidence>
<sequence length="257" mass="28278">MISIKSKEEIEIMAEGGKILAKIMKELEKKVKPGITTKELDGLAESPILKFGGKCSFKGYKNSDGYSAIPFPACLCTSINEEIVHAIPSDRILKEGDIISLDLGIFYKGFHSDMATTVPVGKISPEAQRLIRVTKKALKRGIKKARPGNTFGDIGNTIQRYVEGQGFNVIRDLCGHGIGKELHEEPEVLNFGKRHTGEKIREGMVFCLEPMVSMGDCKIKKTKDGYCWQTADGSLCVHFEHTVAVTKNGCEVLTSLE</sequence>
<feature type="binding site" evidence="6">
    <location>
        <position position="209"/>
    </location>
    <ligand>
        <name>a divalent metal cation</name>
        <dbReference type="ChEBI" id="CHEBI:60240"/>
        <label>2</label>
        <note>catalytic</note>
    </ligand>
</feature>
<comment type="caution">
    <text evidence="9">The sequence shown here is derived from an EMBL/GenBank/DDBJ whole genome shotgun (WGS) entry which is preliminary data.</text>
</comment>
<evidence type="ECO:0000259" key="8">
    <source>
        <dbReference type="Pfam" id="PF00557"/>
    </source>
</evidence>
<dbReference type="PRINTS" id="PR00599">
    <property type="entry name" value="MAPEPTIDASE"/>
</dbReference>
<feature type="binding site" evidence="6">
    <location>
        <position position="113"/>
    </location>
    <ligand>
        <name>a divalent metal cation</name>
        <dbReference type="ChEBI" id="CHEBI:60240"/>
        <label>1</label>
    </ligand>
</feature>
<feature type="binding site" evidence="6">
    <location>
        <position position="240"/>
    </location>
    <ligand>
        <name>a divalent metal cation</name>
        <dbReference type="ChEBI" id="CHEBI:60240"/>
        <label>2</label>
        <note>catalytic</note>
    </ligand>
</feature>
<dbReference type="InterPro" id="IPR001714">
    <property type="entry name" value="Pept_M24_MAP"/>
</dbReference>
<evidence type="ECO:0000256" key="2">
    <source>
        <dbReference type="ARBA" id="ARBA00022438"/>
    </source>
</evidence>
<gene>
    <name evidence="6 9" type="primary">map</name>
    <name evidence="9" type="ORF">COY72_01520</name>
</gene>
<dbReference type="PANTHER" id="PTHR43330">
    <property type="entry name" value="METHIONINE AMINOPEPTIDASE"/>
    <property type="match status" value="1"/>
</dbReference>
<feature type="binding site" evidence="6">
    <location>
        <position position="176"/>
    </location>
    <ligand>
        <name>a divalent metal cation</name>
        <dbReference type="ChEBI" id="CHEBI:60240"/>
        <label>2</label>
        <note>catalytic</note>
    </ligand>
</feature>
<evidence type="ECO:0000313" key="10">
    <source>
        <dbReference type="Proteomes" id="UP000230055"/>
    </source>
</evidence>
<comment type="cofactor">
    <cofactor evidence="6">
        <name>Co(2+)</name>
        <dbReference type="ChEBI" id="CHEBI:48828"/>
    </cofactor>
    <cofactor evidence="6">
        <name>Zn(2+)</name>
        <dbReference type="ChEBI" id="CHEBI:29105"/>
    </cofactor>
    <cofactor evidence="6">
        <name>Mn(2+)</name>
        <dbReference type="ChEBI" id="CHEBI:29035"/>
    </cofactor>
    <cofactor evidence="6">
        <name>Fe(2+)</name>
        <dbReference type="ChEBI" id="CHEBI:29033"/>
    </cofactor>
    <text evidence="6">Binds 2 divalent metal cations per subunit. Has a high-affinity and a low affinity metal-binding site. The true nature of the physiological cofactor is under debate. The enzyme is active with cobalt, zinc, manganese or divalent iron ions. Most likely, methionine aminopeptidases function as mononuclear Fe(2+)-metalloproteases under physiological conditions, and the catalytically relevant metal-binding site has been assigned to the histidine-containing high-affinity site.</text>
</comment>
<protein>
    <recommendedName>
        <fullName evidence="6 7">Methionine aminopeptidase</fullName>
        <shortName evidence="6">MAP</shortName>
        <shortName evidence="6">MetAP</shortName>
        <ecNumber evidence="6 7">3.4.11.18</ecNumber>
    </recommendedName>
    <alternativeName>
        <fullName evidence="6">Peptidase M</fullName>
    </alternativeName>
</protein>
<keyword evidence="2 6" id="KW-0031">Aminopeptidase</keyword>
<dbReference type="HAMAP" id="MF_01974">
    <property type="entry name" value="MetAP_1"/>
    <property type="match status" value="1"/>
</dbReference>
<dbReference type="CDD" id="cd01086">
    <property type="entry name" value="MetAP1"/>
    <property type="match status" value="1"/>
</dbReference>
<dbReference type="AlphaFoldDB" id="A0A2M7R7N3"/>
<feature type="binding site" evidence="6">
    <location>
        <position position="102"/>
    </location>
    <ligand>
        <name>a divalent metal cation</name>
        <dbReference type="ChEBI" id="CHEBI:60240"/>
        <label>1</label>
    </ligand>
</feature>
<feature type="binding site" evidence="6">
    <location>
        <position position="85"/>
    </location>
    <ligand>
        <name>substrate</name>
    </ligand>
</feature>
<keyword evidence="4 6" id="KW-0479">Metal-binding</keyword>
<reference evidence="10" key="1">
    <citation type="submission" date="2017-09" db="EMBL/GenBank/DDBJ databases">
        <title>Depth-based differentiation of microbial function through sediment-hosted aquifers and enrichment of novel symbionts in the deep terrestrial subsurface.</title>
        <authorList>
            <person name="Probst A.J."/>
            <person name="Ladd B."/>
            <person name="Jarett J.K."/>
            <person name="Geller-Mcgrath D.E."/>
            <person name="Sieber C.M.K."/>
            <person name="Emerson J.B."/>
            <person name="Anantharaman K."/>
            <person name="Thomas B.C."/>
            <person name="Malmstrom R."/>
            <person name="Stieglmeier M."/>
            <person name="Klingl A."/>
            <person name="Woyke T."/>
            <person name="Ryan C.M."/>
            <person name="Banfield J.F."/>
        </authorList>
    </citation>
    <scope>NUCLEOTIDE SEQUENCE [LARGE SCALE GENOMIC DNA]</scope>
</reference>
<evidence type="ECO:0000256" key="4">
    <source>
        <dbReference type="ARBA" id="ARBA00022723"/>
    </source>
</evidence>
<dbReference type="EC" id="3.4.11.18" evidence="6 7"/>
<evidence type="ECO:0000256" key="5">
    <source>
        <dbReference type="ARBA" id="ARBA00022801"/>
    </source>
</evidence>
<evidence type="ECO:0000256" key="7">
    <source>
        <dbReference type="RuleBase" id="RU003653"/>
    </source>
</evidence>
<feature type="binding site" evidence="6">
    <location>
        <position position="240"/>
    </location>
    <ligand>
        <name>a divalent metal cation</name>
        <dbReference type="ChEBI" id="CHEBI:60240"/>
        <label>1</label>
    </ligand>
</feature>
<dbReference type="GO" id="GO:0005829">
    <property type="term" value="C:cytosol"/>
    <property type="evidence" value="ECO:0007669"/>
    <property type="project" value="TreeGrafter"/>
</dbReference>
<dbReference type="GO" id="GO:0006508">
    <property type="term" value="P:proteolysis"/>
    <property type="evidence" value="ECO:0007669"/>
    <property type="project" value="UniProtKB-KW"/>
</dbReference>
<dbReference type="InterPro" id="IPR000994">
    <property type="entry name" value="Pept_M24"/>
</dbReference>
<name>A0A2M7R7N3_9BACT</name>
<feature type="domain" description="Peptidase M24" evidence="8">
    <location>
        <begin position="11"/>
        <end position="247"/>
    </location>
</feature>
<dbReference type="NCBIfam" id="TIGR00500">
    <property type="entry name" value="met_pdase_I"/>
    <property type="match status" value="1"/>
</dbReference>
<evidence type="ECO:0000313" key="9">
    <source>
        <dbReference type="EMBL" id="PIY90821.1"/>
    </source>
</evidence>
<dbReference type="GO" id="GO:0046872">
    <property type="term" value="F:metal ion binding"/>
    <property type="evidence" value="ECO:0007669"/>
    <property type="project" value="UniProtKB-UniRule"/>
</dbReference>
<dbReference type="Pfam" id="PF00557">
    <property type="entry name" value="Peptidase_M24"/>
    <property type="match status" value="1"/>
</dbReference>
<comment type="similarity">
    <text evidence="6">Belongs to the peptidase M24A family. Methionine aminopeptidase type 1 subfamily.</text>
</comment>
<accession>A0A2M7R7N3</accession>
<dbReference type="InterPro" id="IPR002467">
    <property type="entry name" value="Pept_M24A_MAP1"/>
</dbReference>
<feature type="binding site" evidence="6">
    <location>
        <position position="113"/>
    </location>
    <ligand>
        <name>a divalent metal cation</name>
        <dbReference type="ChEBI" id="CHEBI:60240"/>
        <label>2</label>
        <note>catalytic</note>
    </ligand>
</feature>
<dbReference type="PANTHER" id="PTHR43330:SF27">
    <property type="entry name" value="METHIONINE AMINOPEPTIDASE"/>
    <property type="match status" value="1"/>
</dbReference>
<proteinExistence type="inferred from homology"/>
<feature type="binding site" evidence="6">
    <location>
        <position position="183"/>
    </location>
    <ligand>
        <name>substrate</name>
    </ligand>
</feature>
<dbReference type="GO" id="GO:0004239">
    <property type="term" value="F:initiator methionyl aminopeptidase activity"/>
    <property type="evidence" value="ECO:0007669"/>
    <property type="project" value="UniProtKB-UniRule"/>
</dbReference>
<dbReference type="EMBL" id="PFLX01000038">
    <property type="protein sequence ID" value="PIY90821.1"/>
    <property type="molecule type" value="Genomic_DNA"/>
</dbReference>
<organism evidence="9 10">
    <name type="scientific">Candidatus Nealsonbacteria bacterium CG_4_10_14_0_8_um_filter_35_10</name>
    <dbReference type="NCBI Taxonomy" id="1974683"/>
    <lineage>
        <taxon>Bacteria</taxon>
        <taxon>Candidatus Nealsoniibacteriota</taxon>
    </lineage>
</organism>
<comment type="catalytic activity">
    <reaction evidence="6 7">
        <text>Release of N-terminal amino acids, preferentially methionine, from peptides and arylamides.</text>
        <dbReference type="EC" id="3.4.11.18"/>
    </reaction>
</comment>
<keyword evidence="5 6" id="KW-0378">Hydrolase</keyword>
<dbReference type="Gene3D" id="3.90.230.10">
    <property type="entry name" value="Creatinase/methionine aminopeptidase superfamily"/>
    <property type="match status" value="1"/>
</dbReference>
<dbReference type="Proteomes" id="UP000230055">
    <property type="component" value="Unassembled WGS sequence"/>
</dbReference>
<comment type="function">
    <text evidence="1 6">Removes the N-terminal methionine from nascent proteins. The N-terminal methionine is often cleaved when the second residue in the primary sequence is small and uncharged (Met-Ala-, Cys, Gly, Pro, Ser, Thr, or Val). Requires deformylation of the N(alpha)-formylated initiator methionine before it can be hydrolyzed.</text>
</comment>
<dbReference type="SUPFAM" id="SSF55920">
    <property type="entry name" value="Creatinase/aminopeptidase"/>
    <property type="match status" value="1"/>
</dbReference>
<comment type="subunit">
    <text evidence="6">Monomer.</text>
</comment>
<keyword evidence="3 6" id="KW-0645">Protease</keyword>
<evidence type="ECO:0000256" key="3">
    <source>
        <dbReference type="ARBA" id="ARBA00022670"/>
    </source>
</evidence>
<dbReference type="InterPro" id="IPR036005">
    <property type="entry name" value="Creatinase/aminopeptidase-like"/>
</dbReference>